<organism evidence="1 2">
    <name type="scientific">Pseudoclavibacter helvolus</name>
    <dbReference type="NCBI Taxonomy" id="255205"/>
    <lineage>
        <taxon>Bacteria</taxon>
        <taxon>Bacillati</taxon>
        <taxon>Actinomycetota</taxon>
        <taxon>Actinomycetes</taxon>
        <taxon>Micrococcales</taxon>
        <taxon>Microbacteriaceae</taxon>
        <taxon>Pseudoclavibacter</taxon>
    </lineage>
</organism>
<evidence type="ECO:0000313" key="2">
    <source>
        <dbReference type="Proteomes" id="UP000545286"/>
    </source>
</evidence>
<dbReference type="Gene3D" id="1.10.10.60">
    <property type="entry name" value="Homeodomain-like"/>
    <property type="match status" value="1"/>
</dbReference>
<keyword evidence="2" id="KW-1185">Reference proteome</keyword>
<dbReference type="RefSeq" id="WP_183625695.1">
    <property type="nucleotide sequence ID" value="NZ_JACHWJ010000004.1"/>
</dbReference>
<accession>A0A7W4YFE7</accession>
<sequence length="268" mass="29070">MWAQLPLQEGAHRVTTTRSRQFAHVAVQQLTLGEGRAVVQRIHERPLTSRLTVVLDGGPVTITNQEQRELRVEAGAGFLHLEETKLETDVTTPTTLLSLIGSAGEGNHEESDVAINGLLSLSASPLISGITGFGLALLADKHPGTSLDARALERMARVMVRELLAYSEGEIRFPERPSTYELALQVIRRDATQPNCSAGSIATELNVSLRNLEREFQQHGQTVRRAVRDARVLHALICSVFCQGAGVSGALARAMSAVGHASPRSYRL</sequence>
<proteinExistence type="predicted"/>
<protein>
    <recommendedName>
        <fullName evidence="3">HTH araC/xylS-type domain-containing protein</fullName>
    </recommendedName>
</protein>
<name>A0A7W4YFE7_9MICO</name>
<gene>
    <name evidence="1" type="ORF">FHX72_002680</name>
</gene>
<evidence type="ECO:0008006" key="3">
    <source>
        <dbReference type="Google" id="ProtNLM"/>
    </source>
</evidence>
<dbReference type="AlphaFoldDB" id="A0A7W4YFE7"/>
<evidence type="ECO:0000313" key="1">
    <source>
        <dbReference type="EMBL" id="MBB2958534.1"/>
    </source>
</evidence>
<reference evidence="1 2" key="1">
    <citation type="submission" date="2020-08" db="EMBL/GenBank/DDBJ databases">
        <title>Sequencing the genomes of 1000 actinobacteria strains.</title>
        <authorList>
            <person name="Klenk H.-P."/>
        </authorList>
    </citation>
    <scope>NUCLEOTIDE SEQUENCE [LARGE SCALE GENOMIC DNA]</scope>
    <source>
        <strain evidence="1 2">DSM 20419</strain>
    </source>
</reference>
<dbReference type="Proteomes" id="UP000545286">
    <property type="component" value="Unassembled WGS sequence"/>
</dbReference>
<comment type="caution">
    <text evidence="1">The sequence shown here is derived from an EMBL/GenBank/DDBJ whole genome shotgun (WGS) entry which is preliminary data.</text>
</comment>
<dbReference type="EMBL" id="JACHWJ010000004">
    <property type="protein sequence ID" value="MBB2958534.1"/>
    <property type="molecule type" value="Genomic_DNA"/>
</dbReference>